<dbReference type="InterPro" id="IPR018060">
    <property type="entry name" value="HTH_AraC"/>
</dbReference>
<protein>
    <recommendedName>
        <fullName evidence="3">HTH araC/xylS-type domain-containing protein</fullName>
    </recommendedName>
</protein>
<evidence type="ECO:0000259" key="3">
    <source>
        <dbReference type="PROSITE" id="PS01124"/>
    </source>
</evidence>
<sequence>MVNTHGLLGYAVMNSTYLRQELIERDIGVRTSLALENLKIRHMSVEEIACSLGYTDMTDLRSAFKRWQKRSPSTYRAEQQT</sequence>
<dbReference type="AlphaFoldDB" id="A0A6I4KV96"/>
<organism evidence="4 5">
    <name type="scientific">Pseudomonas xionganensis</name>
    <dbReference type="NCBI Taxonomy" id="2654845"/>
    <lineage>
        <taxon>Bacteria</taxon>
        <taxon>Pseudomonadati</taxon>
        <taxon>Pseudomonadota</taxon>
        <taxon>Gammaproteobacteria</taxon>
        <taxon>Pseudomonadales</taxon>
        <taxon>Pseudomonadaceae</taxon>
        <taxon>Pseudomonas</taxon>
    </lineage>
</organism>
<evidence type="ECO:0000313" key="5">
    <source>
        <dbReference type="Proteomes" id="UP000429555"/>
    </source>
</evidence>
<accession>A0A6I4KV96</accession>
<evidence type="ECO:0000313" key="4">
    <source>
        <dbReference type="EMBL" id="MVW76007.1"/>
    </source>
</evidence>
<evidence type="ECO:0000256" key="1">
    <source>
        <dbReference type="ARBA" id="ARBA00023015"/>
    </source>
</evidence>
<keyword evidence="5" id="KW-1185">Reference proteome</keyword>
<dbReference type="GO" id="GO:0003700">
    <property type="term" value="F:DNA-binding transcription factor activity"/>
    <property type="evidence" value="ECO:0007669"/>
    <property type="project" value="InterPro"/>
</dbReference>
<gene>
    <name evidence="4" type="ORF">GJV18_11830</name>
</gene>
<dbReference type="EMBL" id="WKJZ01000001">
    <property type="protein sequence ID" value="MVW76007.1"/>
    <property type="molecule type" value="Genomic_DNA"/>
</dbReference>
<dbReference type="Gene3D" id="1.10.10.60">
    <property type="entry name" value="Homeodomain-like"/>
    <property type="match status" value="1"/>
</dbReference>
<proteinExistence type="predicted"/>
<dbReference type="GO" id="GO:0043565">
    <property type="term" value="F:sequence-specific DNA binding"/>
    <property type="evidence" value="ECO:0007669"/>
    <property type="project" value="InterPro"/>
</dbReference>
<dbReference type="RefSeq" id="WP_160345647.1">
    <property type="nucleotide sequence ID" value="NZ_WKJZ01000001.1"/>
</dbReference>
<comment type="caution">
    <text evidence="4">The sequence shown here is derived from an EMBL/GenBank/DDBJ whole genome shotgun (WGS) entry which is preliminary data.</text>
</comment>
<feature type="domain" description="HTH araC/xylS-type" evidence="3">
    <location>
        <begin position="30"/>
        <end position="78"/>
    </location>
</feature>
<dbReference type="Pfam" id="PF12833">
    <property type="entry name" value="HTH_18"/>
    <property type="match status" value="1"/>
</dbReference>
<evidence type="ECO:0000256" key="2">
    <source>
        <dbReference type="ARBA" id="ARBA00023163"/>
    </source>
</evidence>
<keyword evidence="2" id="KW-0804">Transcription</keyword>
<dbReference type="PROSITE" id="PS01124">
    <property type="entry name" value="HTH_ARAC_FAMILY_2"/>
    <property type="match status" value="1"/>
</dbReference>
<dbReference type="SUPFAM" id="SSF46689">
    <property type="entry name" value="Homeodomain-like"/>
    <property type="match status" value="1"/>
</dbReference>
<reference evidence="4 5" key="1">
    <citation type="submission" date="2019-11" db="EMBL/GenBank/DDBJ databases">
        <title>Pseudomonas flavidum sp. nov., isolated from Baiyang Lake.</title>
        <authorList>
            <person name="Zhao Y."/>
        </authorList>
    </citation>
    <scope>NUCLEOTIDE SEQUENCE [LARGE SCALE GENOMIC DNA]</scope>
    <source>
        <strain evidence="5">R-22-3 w-18</strain>
    </source>
</reference>
<dbReference type="Proteomes" id="UP000429555">
    <property type="component" value="Unassembled WGS sequence"/>
</dbReference>
<name>A0A6I4KV96_9PSED</name>
<keyword evidence="1" id="KW-0805">Transcription regulation</keyword>
<dbReference type="InterPro" id="IPR009057">
    <property type="entry name" value="Homeodomain-like_sf"/>
</dbReference>